<evidence type="ECO:0000259" key="1">
    <source>
        <dbReference type="PROSITE" id="PS50943"/>
    </source>
</evidence>
<dbReference type="SUPFAM" id="SSF47413">
    <property type="entry name" value="lambda repressor-like DNA-binding domains"/>
    <property type="match status" value="1"/>
</dbReference>
<dbReference type="EMBL" id="SOZD01000007">
    <property type="protein sequence ID" value="TFF19087.1"/>
    <property type="molecule type" value="Genomic_DNA"/>
</dbReference>
<dbReference type="InterPro" id="IPR010982">
    <property type="entry name" value="Lambda_DNA-bd_dom_sf"/>
</dbReference>
<dbReference type="InterPro" id="IPR001387">
    <property type="entry name" value="Cro/C1-type_HTH"/>
</dbReference>
<dbReference type="OrthoDB" id="8449858at2"/>
<dbReference type="Pfam" id="PF01381">
    <property type="entry name" value="HTH_3"/>
    <property type="match status" value="1"/>
</dbReference>
<evidence type="ECO:0000313" key="3">
    <source>
        <dbReference type="Proteomes" id="UP000298179"/>
    </source>
</evidence>
<proteinExistence type="predicted"/>
<gene>
    <name evidence="2" type="ORF">E3C22_20140</name>
</gene>
<comment type="caution">
    <text evidence="2">The sequence shown here is derived from an EMBL/GenBank/DDBJ whole genome shotgun (WGS) entry which is preliminary data.</text>
</comment>
<dbReference type="AlphaFoldDB" id="A0A4Y8RDK3"/>
<accession>A0A4Y8RDK3</accession>
<reference evidence="2 3" key="1">
    <citation type="submission" date="2019-03" db="EMBL/GenBank/DDBJ databases">
        <title>Jiella endophytica sp. nov., a novel endophytic bacterium isolated from root of Ficus microcarpa Linn. f.</title>
        <authorList>
            <person name="Tuo L."/>
        </authorList>
    </citation>
    <scope>NUCLEOTIDE SEQUENCE [LARGE SCALE GENOMIC DNA]</scope>
    <source>
        <strain evidence="2 3">CBS5Q-3</strain>
    </source>
</reference>
<evidence type="ECO:0000313" key="2">
    <source>
        <dbReference type="EMBL" id="TFF19087.1"/>
    </source>
</evidence>
<dbReference type="PROSITE" id="PS50943">
    <property type="entry name" value="HTH_CROC1"/>
    <property type="match status" value="1"/>
</dbReference>
<dbReference type="RefSeq" id="WP_134763684.1">
    <property type="nucleotide sequence ID" value="NZ_SOZD01000007.1"/>
</dbReference>
<dbReference type="Proteomes" id="UP000298179">
    <property type="component" value="Unassembled WGS sequence"/>
</dbReference>
<keyword evidence="3" id="KW-1185">Reference proteome</keyword>
<dbReference type="GO" id="GO:0003677">
    <property type="term" value="F:DNA binding"/>
    <property type="evidence" value="ECO:0007669"/>
    <property type="project" value="InterPro"/>
</dbReference>
<organism evidence="2 3">
    <name type="scientific">Jiella endophytica</name>
    <dbReference type="NCBI Taxonomy" id="2558362"/>
    <lineage>
        <taxon>Bacteria</taxon>
        <taxon>Pseudomonadati</taxon>
        <taxon>Pseudomonadota</taxon>
        <taxon>Alphaproteobacteria</taxon>
        <taxon>Hyphomicrobiales</taxon>
        <taxon>Aurantimonadaceae</taxon>
        <taxon>Jiella</taxon>
    </lineage>
</organism>
<dbReference type="CDD" id="cd00093">
    <property type="entry name" value="HTH_XRE"/>
    <property type="match status" value="1"/>
</dbReference>
<protein>
    <submittedName>
        <fullName evidence="2">XRE family transcriptional regulator</fullName>
    </submittedName>
</protein>
<name>A0A4Y8RDK3_9HYPH</name>
<feature type="domain" description="HTH cro/C1-type" evidence="1">
    <location>
        <begin position="62"/>
        <end position="116"/>
    </location>
</feature>
<dbReference type="Gene3D" id="1.10.260.40">
    <property type="entry name" value="lambda repressor-like DNA-binding domains"/>
    <property type="match status" value="1"/>
</dbReference>
<dbReference type="SMART" id="SM00530">
    <property type="entry name" value="HTH_XRE"/>
    <property type="match status" value="1"/>
</dbReference>
<sequence>MNQAVTLSGEPMIVMTKAEYDALVEDIGDIAIAEQAMMADEGSPSMPSELAEAVWDGTLHPLAAWRKSVGWTQAELAAAAGLRPATVSDIESGKIDPRLSTLRALAKALKLGIEDIVD</sequence>